<keyword evidence="3" id="KW-1185">Reference proteome</keyword>
<organism evidence="2 3">
    <name type="scientific">Rhizoclosmatium globosum</name>
    <dbReference type="NCBI Taxonomy" id="329046"/>
    <lineage>
        <taxon>Eukaryota</taxon>
        <taxon>Fungi</taxon>
        <taxon>Fungi incertae sedis</taxon>
        <taxon>Chytridiomycota</taxon>
        <taxon>Chytridiomycota incertae sedis</taxon>
        <taxon>Chytridiomycetes</taxon>
        <taxon>Chytridiales</taxon>
        <taxon>Chytriomycetaceae</taxon>
        <taxon>Rhizoclosmatium</taxon>
    </lineage>
</organism>
<evidence type="ECO:0000313" key="2">
    <source>
        <dbReference type="EMBL" id="ORY38464.1"/>
    </source>
</evidence>
<evidence type="ECO:0000313" key="3">
    <source>
        <dbReference type="Proteomes" id="UP000193642"/>
    </source>
</evidence>
<sequence>MQNIDAQDSIKSTQLTSNLFQVYSQSVPCSLSGPCPTTLGKFSENFASVTDKCDCSSPSKQAHTPDSDSEEEEDFSDDTLEEVSPFVWSYDCAHPLKDCKTPEYLENNASFPPSQKPCPERRKTHKNLVQTILKYKVFSSNCTLADIKRRKLLIGQKPPPFVNDIANYIDLSEGGNVFTTDGHLLLSVMPSFLDHVYYTKDSATQTYGRGFFQLGNQVYHAESVALGALIALAGSFKKLPQPNDIRHDGYARFGGVLHLGLRFPRGHYFAEKYDGGIVPSADCSSSYSRKAYSAYQRSMAPIQQAIGLLYSLLAPKAYERDQKIVNFYSRATGLIEAISCSRTTKLMVAIPICDNVTVHFDGKDDGHNDTLAPMTVFGYFEGGWLVFPGLMVKVKYVSGTYVLTRPHFLEHCITEITGPKMFDVNHPIVQLFHSRNQSRDKWIKNYWTMTETELKEKGLRFGLVHYNEKLAATHATKK</sequence>
<gene>
    <name evidence="2" type="ORF">BCR33DRAFT_741645</name>
</gene>
<feature type="compositionally biased region" description="Acidic residues" evidence="1">
    <location>
        <begin position="67"/>
        <end position="76"/>
    </location>
</feature>
<dbReference type="Proteomes" id="UP000193642">
    <property type="component" value="Unassembled WGS sequence"/>
</dbReference>
<proteinExistence type="predicted"/>
<dbReference type="EMBL" id="MCGO01000044">
    <property type="protein sequence ID" value="ORY38464.1"/>
    <property type="molecule type" value="Genomic_DNA"/>
</dbReference>
<feature type="region of interest" description="Disordered" evidence="1">
    <location>
        <begin position="54"/>
        <end position="76"/>
    </location>
</feature>
<comment type="caution">
    <text evidence="2">The sequence shown here is derived from an EMBL/GenBank/DDBJ whole genome shotgun (WGS) entry which is preliminary data.</text>
</comment>
<name>A0A1Y2BUW1_9FUNG</name>
<dbReference type="Gene3D" id="3.60.130.30">
    <property type="match status" value="1"/>
</dbReference>
<dbReference type="AlphaFoldDB" id="A0A1Y2BUW1"/>
<dbReference type="OrthoDB" id="2114719at2759"/>
<accession>A0A1Y2BUW1</accession>
<protein>
    <submittedName>
        <fullName evidence="2">Uncharacterized protein</fullName>
    </submittedName>
</protein>
<evidence type="ECO:0000256" key="1">
    <source>
        <dbReference type="SAM" id="MobiDB-lite"/>
    </source>
</evidence>
<reference evidence="2 3" key="1">
    <citation type="submission" date="2016-07" db="EMBL/GenBank/DDBJ databases">
        <title>Pervasive Adenine N6-methylation of Active Genes in Fungi.</title>
        <authorList>
            <consortium name="DOE Joint Genome Institute"/>
            <person name="Mondo S.J."/>
            <person name="Dannebaum R.O."/>
            <person name="Kuo R.C."/>
            <person name="Labutti K."/>
            <person name="Haridas S."/>
            <person name="Kuo A."/>
            <person name="Salamov A."/>
            <person name="Ahrendt S.R."/>
            <person name="Lipzen A."/>
            <person name="Sullivan W."/>
            <person name="Andreopoulos W.B."/>
            <person name="Clum A."/>
            <person name="Lindquist E."/>
            <person name="Daum C."/>
            <person name="Ramamoorthy G.K."/>
            <person name="Gryganskyi A."/>
            <person name="Culley D."/>
            <person name="Magnuson J.K."/>
            <person name="James T.Y."/>
            <person name="O'Malley M.A."/>
            <person name="Stajich J.E."/>
            <person name="Spatafora J.W."/>
            <person name="Visel A."/>
            <person name="Grigoriev I.V."/>
        </authorList>
    </citation>
    <scope>NUCLEOTIDE SEQUENCE [LARGE SCALE GENOMIC DNA]</scope>
    <source>
        <strain evidence="2 3">JEL800</strain>
    </source>
</reference>